<organism evidence="1 2">
    <name type="scientific">Salmonella enterica subsp. indica</name>
    <dbReference type="NCBI Taxonomy" id="59207"/>
    <lineage>
        <taxon>Bacteria</taxon>
        <taxon>Pseudomonadati</taxon>
        <taxon>Pseudomonadota</taxon>
        <taxon>Gammaproteobacteria</taxon>
        <taxon>Enterobacterales</taxon>
        <taxon>Enterobacteriaceae</taxon>
        <taxon>Salmonella</taxon>
    </lineage>
</organism>
<proteinExistence type="predicted"/>
<sequence length="113" mass="12953">MKTNYIILGNVYHIENVMSIYDELSTIDFTKTVSEEAIRLDEDLFQLTQNDGVIIDIGWYPSLDEKGEFLIQVISGGDWDHPMIKTSSGWDKNELSEKLSRVLGQLPFILKVE</sequence>
<gene>
    <name evidence="1" type="ORF">NCTC12420_03277</name>
</gene>
<name>A0A379XSN9_SALER</name>
<evidence type="ECO:0000313" key="1">
    <source>
        <dbReference type="EMBL" id="SUI03474.1"/>
    </source>
</evidence>
<dbReference type="RefSeq" id="WP_079776898.1">
    <property type="nucleotide sequence ID" value="NZ_DADWZK010000011.1"/>
</dbReference>
<dbReference type="Proteomes" id="UP000254220">
    <property type="component" value="Unassembled WGS sequence"/>
</dbReference>
<accession>A0A379XSN9</accession>
<dbReference type="EMBL" id="UGYB01000001">
    <property type="protein sequence ID" value="SUI03474.1"/>
    <property type="molecule type" value="Genomic_DNA"/>
</dbReference>
<protein>
    <submittedName>
        <fullName evidence="1">Uncharacterized protein</fullName>
    </submittedName>
</protein>
<evidence type="ECO:0000313" key="2">
    <source>
        <dbReference type="Proteomes" id="UP000254220"/>
    </source>
</evidence>
<dbReference type="AlphaFoldDB" id="A0A379XSN9"/>
<reference evidence="1 2" key="1">
    <citation type="submission" date="2018-06" db="EMBL/GenBank/DDBJ databases">
        <authorList>
            <consortium name="Pathogen Informatics"/>
            <person name="Doyle S."/>
        </authorList>
    </citation>
    <scope>NUCLEOTIDE SEQUENCE [LARGE SCALE GENOMIC DNA]</scope>
    <source>
        <strain evidence="1 2">NCTC12420</strain>
    </source>
</reference>